<feature type="domain" description="Protein kinase" evidence="8">
    <location>
        <begin position="23"/>
        <end position="273"/>
    </location>
</feature>
<dbReference type="FunFam" id="3.30.200.20:FF:000042">
    <property type="entry name" value="Aurora kinase A"/>
    <property type="match status" value="1"/>
</dbReference>
<dbReference type="EMBL" id="GL433837">
    <property type="protein sequence ID" value="EFN58762.1"/>
    <property type="molecule type" value="Genomic_DNA"/>
</dbReference>
<organism evidence="10">
    <name type="scientific">Chlorella variabilis</name>
    <name type="common">Green alga</name>
    <dbReference type="NCBI Taxonomy" id="554065"/>
    <lineage>
        <taxon>Eukaryota</taxon>
        <taxon>Viridiplantae</taxon>
        <taxon>Chlorophyta</taxon>
        <taxon>core chlorophytes</taxon>
        <taxon>Trebouxiophyceae</taxon>
        <taxon>Chlorellales</taxon>
        <taxon>Chlorellaceae</taxon>
        <taxon>Chlorella clade</taxon>
        <taxon>Chlorella</taxon>
    </lineage>
</organism>
<dbReference type="Proteomes" id="UP000008141">
    <property type="component" value="Unassembled WGS sequence"/>
</dbReference>
<keyword evidence="4" id="KW-0418">Kinase</keyword>
<sequence length="296" mass="33344">MPARASQPYAADLKLESCRLEDFEVGRVLGTGSFGRVSLARHRGTGLVCAIKALSKAHIISHLRSERDILRQLDHPLLVRMHGCCQDEQCVYFVMEYVPGGEFFSHLKNKGKLSEEAARLYAGEVLLMFDYLHTQDIVYRDLKPENLLLDAAGHLKLTDFGFAKAIGAKRTYTLCGTPDYLAPEIILNKGHGKAVDWWALGVLIYEMLAGYPPFLDDDPLSTYKKILKGVLTFPPHLSVTARDLIRKLLQVDLSKRYGCLAGGVNDIRSHPWFRPLDFAALKMRTLQAPIRRHQQL</sequence>
<dbReference type="SUPFAM" id="SSF56112">
    <property type="entry name" value="Protein kinase-like (PK-like)"/>
    <property type="match status" value="1"/>
</dbReference>
<evidence type="ECO:0000256" key="5">
    <source>
        <dbReference type="ARBA" id="ARBA00022840"/>
    </source>
</evidence>
<evidence type="ECO:0000256" key="7">
    <source>
        <dbReference type="RuleBase" id="RU000304"/>
    </source>
</evidence>
<keyword evidence="2" id="KW-0808">Transferase</keyword>
<dbReference type="KEGG" id="cvr:CHLNCDRAFT_50248"/>
<accession>E1Z5I2</accession>
<dbReference type="PROSITE" id="PS00107">
    <property type="entry name" value="PROTEIN_KINASE_ATP"/>
    <property type="match status" value="1"/>
</dbReference>
<evidence type="ECO:0000256" key="4">
    <source>
        <dbReference type="ARBA" id="ARBA00022777"/>
    </source>
</evidence>
<protein>
    <recommendedName>
        <fullName evidence="8">Protein kinase domain-containing protein</fullName>
    </recommendedName>
</protein>
<dbReference type="RefSeq" id="XP_005850864.1">
    <property type="nucleotide sequence ID" value="XM_005850802.1"/>
</dbReference>
<keyword evidence="3 6" id="KW-0547">Nucleotide-binding</keyword>
<dbReference type="Pfam" id="PF00069">
    <property type="entry name" value="Pkinase"/>
    <property type="match status" value="1"/>
</dbReference>
<evidence type="ECO:0000313" key="9">
    <source>
        <dbReference type="EMBL" id="EFN58762.1"/>
    </source>
</evidence>
<dbReference type="InterPro" id="IPR011009">
    <property type="entry name" value="Kinase-like_dom_sf"/>
</dbReference>
<dbReference type="PIRSF" id="PIRSF000654">
    <property type="entry name" value="Integrin-linked_kinase"/>
    <property type="match status" value="1"/>
</dbReference>
<dbReference type="eggNOG" id="KOG0616">
    <property type="taxonomic scope" value="Eukaryota"/>
</dbReference>
<dbReference type="PANTHER" id="PTHR24353">
    <property type="entry name" value="CYCLIC NUCLEOTIDE-DEPENDENT PROTEIN KINASE"/>
    <property type="match status" value="1"/>
</dbReference>
<dbReference type="STRING" id="554065.E1Z5I2"/>
<dbReference type="Gene3D" id="1.10.510.10">
    <property type="entry name" value="Transferase(Phosphotransferase) domain 1"/>
    <property type="match status" value="1"/>
</dbReference>
<dbReference type="InterPro" id="IPR000719">
    <property type="entry name" value="Prot_kinase_dom"/>
</dbReference>
<dbReference type="AlphaFoldDB" id="E1Z5I2"/>
<keyword evidence="10" id="KW-1185">Reference proteome</keyword>
<dbReference type="GO" id="GO:0005524">
    <property type="term" value="F:ATP binding"/>
    <property type="evidence" value="ECO:0007669"/>
    <property type="project" value="UniProtKB-UniRule"/>
</dbReference>
<comment type="similarity">
    <text evidence="7">Belongs to the protein kinase superfamily.</text>
</comment>
<dbReference type="GO" id="GO:0004691">
    <property type="term" value="F:cAMP-dependent protein kinase activity"/>
    <property type="evidence" value="ECO:0007669"/>
    <property type="project" value="TreeGrafter"/>
</dbReference>
<dbReference type="InterPro" id="IPR017441">
    <property type="entry name" value="Protein_kinase_ATP_BS"/>
</dbReference>
<dbReference type="FunCoup" id="E1Z5I2">
    <property type="interactions" value="1282"/>
</dbReference>
<dbReference type="SMART" id="SM00220">
    <property type="entry name" value="S_TKc"/>
    <property type="match status" value="1"/>
</dbReference>
<dbReference type="GO" id="GO:0005952">
    <property type="term" value="C:cAMP-dependent protein kinase complex"/>
    <property type="evidence" value="ECO:0007669"/>
    <property type="project" value="TreeGrafter"/>
</dbReference>
<feature type="binding site" evidence="6">
    <location>
        <position position="52"/>
    </location>
    <ligand>
        <name>ATP</name>
        <dbReference type="ChEBI" id="CHEBI:30616"/>
    </ligand>
</feature>
<dbReference type="GeneID" id="17358114"/>
<dbReference type="PROSITE" id="PS00108">
    <property type="entry name" value="PROTEIN_KINASE_ST"/>
    <property type="match status" value="1"/>
</dbReference>
<dbReference type="PROSITE" id="PS50011">
    <property type="entry name" value="PROTEIN_KINASE_DOM"/>
    <property type="match status" value="1"/>
</dbReference>
<dbReference type="InParanoid" id="E1Z5I2"/>
<dbReference type="GO" id="GO:0009653">
    <property type="term" value="P:anatomical structure morphogenesis"/>
    <property type="evidence" value="ECO:0007669"/>
    <property type="project" value="UniProtKB-ARBA"/>
</dbReference>
<evidence type="ECO:0000256" key="6">
    <source>
        <dbReference type="PROSITE-ProRule" id="PRU10141"/>
    </source>
</evidence>
<proteinExistence type="inferred from homology"/>
<dbReference type="InterPro" id="IPR008271">
    <property type="entry name" value="Ser/Thr_kinase_AS"/>
</dbReference>
<keyword evidence="1 7" id="KW-0723">Serine/threonine-protein kinase</keyword>
<evidence type="ECO:0000256" key="2">
    <source>
        <dbReference type="ARBA" id="ARBA00022679"/>
    </source>
</evidence>
<evidence type="ECO:0000313" key="10">
    <source>
        <dbReference type="Proteomes" id="UP000008141"/>
    </source>
</evidence>
<dbReference type="CDD" id="cd05580">
    <property type="entry name" value="STKc_PKA_like"/>
    <property type="match status" value="1"/>
</dbReference>
<keyword evidence="5 6" id="KW-0067">ATP-binding</keyword>
<dbReference type="PANTHER" id="PTHR24353:SF37">
    <property type="entry name" value="CAMP-DEPENDENT PROTEIN KINASE CATALYTIC SUBUNIT PRKX"/>
    <property type="match status" value="1"/>
</dbReference>
<reference evidence="9 10" key="1">
    <citation type="journal article" date="2010" name="Plant Cell">
        <title>The Chlorella variabilis NC64A genome reveals adaptation to photosymbiosis, coevolution with viruses, and cryptic sex.</title>
        <authorList>
            <person name="Blanc G."/>
            <person name="Duncan G."/>
            <person name="Agarkova I."/>
            <person name="Borodovsky M."/>
            <person name="Gurnon J."/>
            <person name="Kuo A."/>
            <person name="Lindquist E."/>
            <person name="Lucas S."/>
            <person name="Pangilinan J."/>
            <person name="Polle J."/>
            <person name="Salamov A."/>
            <person name="Terry A."/>
            <person name="Yamada T."/>
            <person name="Dunigan D.D."/>
            <person name="Grigoriev I.V."/>
            <person name="Claverie J.M."/>
            <person name="Van Etten J.L."/>
        </authorList>
    </citation>
    <scope>NUCLEOTIDE SEQUENCE [LARGE SCALE GENOMIC DNA]</scope>
    <source>
        <strain evidence="9 10">NC64A</strain>
    </source>
</reference>
<name>E1Z5I2_CHLVA</name>
<dbReference type="OrthoDB" id="63267at2759"/>
<dbReference type="FunFam" id="1.10.510.10:FF:000005">
    <property type="entry name" value="cAMP-dependent protein kinase catalytic subunit alpha"/>
    <property type="match status" value="1"/>
</dbReference>
<dbReference type="OMA" id="NDPFFDW"/>
<evidence type="ECO:0000256" key="3">
    <source>
        <dbReference type="ARBA" id="ARBA00022741"/>
    </source>
</evidence>
<dbReference type="Gene3D" id="3.30.200.20">
    <property type="entry name" value="Phosphorylase Kinase, domain 1"/>
    <property type="match status" value="1"/>
</dbReference>
<evidence type="ECO:0000256" key="1">
    <source>
        <dbReference type="ARBA" id="ARBA00022527"/>
    </source>
</evidence>
<gene>
    <name evidence="9" type="ORF">CHLNCDRAFT_50248</name>
</gene>
<evidence type="ECO:0000259" key="8">
    <source>
        <dbReference type="PROSITE" id="PS50011"/>
    </source>
</evidence>